<protein>
    <submittedName>
        <fullName evidence="1">Uncharacterized protein</fullName>
    </submittedName>
</protein>
<evidence type="ECO:0000313" key="1">
    <source>
        <dbReference type="EMBL" id="QBZ55937.1"/>
    </source>
</evidence>
<organism evidence="1 2">
    <name type="scientific">Pyricularia oryzae</name>
    <name type="common">Rice blast fungus</name>
    <name type="synonym">Magnaporthe oryzae</name>
    <dbReference type="NCBI Taxonomy" id="318829"/>
    <lineage>
        <taxon>Eukaryota</taxon>
        <taxon>Fungi</taxon>
        <taxon>Dikarya</taxon>
        <taxon>Ascomycota</taxon>
        <taxon>Pezizomycotina</taxon>
        <taxon>Sordariomycetes</taxon>
        <taxon>Sordariomycetidae</taxon>
        <taxon>Magnaporthales</taxon>
        <taxon>Pyriculariaceae</taxon>
        <taxon>Pyricularia</taxon>
    </lineage>
</organism>
<proteinExistence type="predicted"/>
<name>A0A4P7N0T5_PYROR</name>
<reference evidence="1 2" key="1">
    <citation type="journal article" date="2019" name="Mol. Biol. Evol.">
        <title>Blast fungal genomes show frequent chromosomal changes, gene gains and losses, and effector gene turnover.</title>
        <authorList>
            <person name="Gomez Luciano L.B."/>
            <person name="Jason Tsai I."/>
            <person name="Chuma I."/>
            <person name="Tosa Y."/>
            <person name="Chen Y.H."/>
            <person name="Li J.Y."/>
            <person name="Li M.Y."/>
            <person name="Jade Lu M.Y."/>
            <person name="Nakayashiki H."/>
            <person name="Li W.H."/>
        </authorList>
    </citation>
    <scope>NUCLEOTIDE SEQUENCE [LARGE SCALE GENOMIC DNA]</scope>
    <source>
        <strain evidence="1">MZ5-1-6</strain>
    </source>
</reference>
<gene>
    <name evidence="1" type="ORF">PoMZ_00843</name>
</gene>
<dbReference type="EMBL" id="CP034205">
    <property type="protein sequence ID" value="QBZ55937.1"/>
    <property type="molecule type" value="Genomic_DNA"/>
</dbReference>
<accession>A0A4P7N0T5</accession>
<dbReference type="AlphaFoldDB" id="A0A4P7N0T5"/>
<dbReference type="Proteomes" id="UP000294847">
    <property type="component" value="Chromosome 2"/>
</dbReference>
<sequence>MDVMRDTSSVSIIEAGSSLSLTGARGTSRLGSGRGFRLAGSRVCPTDPVGRVKAPQKLWPLRRRGRGGDLLRELKEADLAHRHQKIRVLEHLFWVDGALPLPAQPADILLLTARQVDGNEQPVGRLGGGRVLGGDPLALARARLARREDGRPTKALLAEDVAADGGSAATASEGVLLGGRVVGTPSVLIELDRGPA</sequence>
<evidence type="ECO:0000313" key="2">
    <source>
        <dbReference type="Proteomes" id="UP000294847"/>
    </source>
</evidence>